<dbReference type="Pfam" id="PF05028">
    <property type="entry name" value="PARG_cat_C"/>
    <property type="match status" value="1"/>
</dbReference>
<dbReference type="InterPro" id="IPR007724">
    <property type="entry name" value="Poly_GlycHdrlase"/>
</dbReference>
<dbReference type="GO" id="GO:0004649">
    <property type="term" value="F:poly(ADP-ribose) glycohydrolase activity"/>
    <property type="evidence" value="ECO:0007669"/>
    <property type="project" value="InterPro"/>
</dbReference>
<evidence type="ECO:0000313" key="2">
    <source>
        <dbReference type="EMBL" id="CAE0354514.1"/>
    </source>
</evidence>
<organism evidence="2">
    <name type="scientific">Euplotes harpa</name>
    <dbReference type="NCBI Taxonomy" id="151035"/>
    <lineage>
        <taxon>Eukaryota</taxon>
        <taxon>Sar</taxon>
        <taxon>Alveolata</taxon>
        <taxon>Ciliophora</taxon>
        <taxon>Intramacronucleata</taxon>
        <taxon>Spirotrichea</taxon>
        <taxon>Hypotrichia</taxon>
        <taxon>Euplotida</taxon>
        <taxon>Euplotidae</taxon>
        <taxon>Euplotes</taxon>
    </lineage>
</organism>
<dbReference type="GO" id="GO:0005737">
    <property type="term" value="C:cytoplasm"/>
    <property type="evidence" value="ECO:0007669"/>
    <property type="project" value="TreeGrafter"/>
</dbReference>
<dbReference type="AlphaFoldDB" id="A0A7S3JGR4"/>
<dbReference type="PANTHER" id="PTHR12837:SF0">
    <property type="entry name" value="POLY(ADP-RIBOSE) GLYCOHYDROLASE"/>
    <property type="match status" value="1"/>
</dbReference>
<dbReference type="GO" id="GO:0005634">
    <property type="term" value="C:nucleus"/>
    <property type="evidence" value="ECO:0007669"/>
    <property type="project" value="TreeGrafter"/>
</dbReference>
<accession>A0A7S3JGR4</accession>
<sequence length="208" mass="24246">MSKIVCAKMEKHEAVAIVGARRFSSYKGYSNKTVFAGRYDDTQPIDEQGRIDRVFVAIDALRLKPIRDQIFQFYKNSMLRELNKAYVGFKGDRYEDTETRRKVTTGKWGCGAYNGNPELKFCLQWIAVSANNREMNFTTFNEQDCKNLIHIFEMYKGKTISDLFKDLVLLREYVRVADQGEDGKQRMIKNKKQLAGILYRFLTKDKSE</sequence>
<reference evidence="2" key="1">
    <citation type="submission" date="2021-01" db="EMBL/GenBank/DDBJ databases">
        <authorList>
            <person name="Corre E."/>
            <person name="Pelletier E."/>
            <person name="Niang G."/>
            <person name="Scheremetjew M."/>
            <person name="Finn R."/>
            <person name="Kale V."/>
            <person name="Holt S."/>
            <person name="Cochrane G."/>
            <person name="Meng A."/>
            <person name="Brown T."/>
            <person name="Cohen L."/>
        </authorList>
    </citation>
    <scope>NUCLEOTIDE SEQUENCE</scope>
    <source>
        <strain evidence="2">FSP1.4</strain>
    </source>
</reference>
<dbReference type="GO" id="GO:0005975">
    <property type="term" value="P:carbohydrate metabolic process"/>
    <property type="evidence" value="ECO:0007669"/>
    <property type="project" value="InterPro"/>
</dbReference>
<dbReference type="GO" id="GO:1990966">
    <property type="term" value="P:ATP generation from poly-ADP-D-ribose"/>
    <property type="evidence" value="ECO:0007669"/>
    <property type="project" value="TreeGrafter"/>
</dbReference>
<dbReference type="EMBL" id="HBII01032457">
    <property type="protein sequence ID" value="CAE0354514.1"/>
    <property type="molecule type" value="Transcribed_RNA"/>
</dbReference>
<dbReference type="InterPro" id="IPR046372">
    <property type="entry name" value="PARG_cat_C"/>
</dbReference>
<dbReference type="GO" id="GO:0009225">
    <property type="term" value="P:nucleotide-sugar metabolic process"/>
    <property type="evidence" value="ECO:0007669"/>
    <property type="project" value="TreeGrafter"/>
</dbReference>
<proteinExistence type="predicted"/>
<evidence type="ECO:0000259" key="1">
    <source>
        <dbReference type="Pfam" id="PF05028"/>
    </source>
</evidence>
<protein>
    <recommendedName>
        <fullName evidence="1">PARG catalytic Macro domain-containing protein</fullName>
    </recommendedName>
</protein>
<name>A0A7S3JGR4_9SPIT</name>
<gene>
    <name evidence="2" type="ORF">EHAR0213_LOCUS13430</name>
</gene>
<feature type="domain" description="PARG catalytic Macro" evidence="1">
    <location>
        <begin position="2"/>
        <end position="146"/>
    </location>
</feature>
<dbReference type="PANTHER" id="PTHR12837">
    <property type="entry name" value="POLY ADP-RIBOSE GLYCOHYDROLASE"/>
    <property type="match status" value="1"/>
</dbReference>
<dbReference type="GO" id="GO:0006282">
    <property type="term" value="P:regulation of DNA repair"/>
    <property type="evidence" value="ECO:0007669"/>
    <property type="project" value="InterPro"/>
</dbReference>